<dbReference type="AlphaFoldDB" id="A0AAU9N0X6"/>
<protein>
    <recommendedName>
        <fullName evidence="4">No apical meristem-associated C-terminal domain-containing protein</fullName>
    </recommendedName>
</protein>
<comment type="caution">
    <text evidence="2">The sequence shown here is derived from an EMBL/GenBank/DDBJ whole genome shotgun (WGS) entry which is preliminary data.</text>
</comment>
<organism evidence="2 3">
    <name type="scientific">Lactuca virosa</name>
    <dbReference type="NCBI Taxonomy" id="75947"/>
    <lineage>
        <taxon>Eukaryota</taxon>
        <taxon>Viridiplantae</taxon>
        <taxon>Streptophyta</taxon>
        <taxon>Embryophyta</taxon>
        <taxon>Tracheophyta</taxon>
        <taxon>Spermatophyta</taxon>
        <taxon>Magnoliopsida</taxon>
        <taxon>eudicotyledons</taxon>
        <taxon>Gunneridae</taxon>
        <taxon>Pentapetalae</taxon>
        <taxon>asterids</taxon>
        <taxon>campanulids</taxon>
        <taxon>Asterales</taxon>
        <taxon>Asteraceae</taxon>
        <taxon>Cichorioideae</taxon>
        <taxon>Cichorieae</taxon>
        <taxon>Lactucinae</taxon>
        <taxon>Lactuca</taxon>
    </lineage>
</organism>
<accession>A0AAU9N0X6</accession>
<evidence type="ECO:0000313" key="2">
    <source>
        <dbReference type="EMBL" id="CAH1431366.1"/>
    </source>
</evidence>
<evidence type="ECO:0000256" key="1">
    <source>
        <dbReference type="SAM" id="MobiDB-lite"/>
    </source>
</evidence>
<proteinExistence type="predicted"/>
<reference evidence="2 3" key="1">
    <citation type="submission" date="2022-01" db="EMBL/GenBank/DDBJ databases">
        <authorList>
            <person name="Xiong W."/>
            <person name="Schranz E."/>
        </authorList>
    </citation>
    <scope>NUCLEOTIDE SEQUENCE [LARGE SCALE GENOMIC DNA]</scope>
</reference>
<gene>
    <name evidence="2" type="ORF">LVIROSA_LOCUS18085</name>
</gene>
<sequence length="185" mass="20189">MSRKETSDWKIANKNKGGWNVDKVSTPFFLTYFPPDLDNKQLWSICEKRVFNSVPVDVPVAGPVDVDVDGSGIVPTVSIATVAGPTVEVIQGLCDDNVSTESLSQPPSFRRDAKLDPGTSKIKSNSASSHGSSRLLKKRVSANIEDISDIMKQYVEMGRLFGYDMEGNKDKVKQILASIGVIQVV</sequence>
<name>A0AAU9N0X6_9ASTR</name>
<dbReference type="EMBL" id="CAKMRJ010003334">
    <property type="protein sequence ID" value="CAH1431366.1"/>
    <property type="molecule type" value="Genomic_DNA"/>
</dbReference>
<feature type="region of interest" description="Disordered" evidence="1">
    <location>
        <begin position="100"/>
        <end position="134"/>
    </location>
</feature>
<feature type="compositionally biased region" description="Polar residues" evidence="1">
    <location>
        <begin position="121"/>
        <end position="132"/>
    </location>
</feature>
<evidence type="ECO:0000313" key="3">
    <source>
        <dbReference type="Proteomes" id="UP001157418"/>
    </source>
</evidence>
<dbReference type="Proteomes" id="UP001157418">
    <property type="component" value="Unassembled WGS sequence"/>
</dbReference>
<keyword evidence="3" id="KW-1185">Reference proteome</keyword>
<evidence type="ECO:0008006" key="4">
    <source>
        <dbReference type="Google" id="ProtNLM"/>
    </source>
</evidence>